<dbReference type="AlphaFoldDB" id="A0A5K3F2M8"/>
<dbReference type="GO" id="GO:0004865">
    <property type="term" value="F:protein serine/threonine phosphatase inhibitor activity"/>
    <property type="evidence" value="ECO:0007669"/>
    <property type="project" value="InterPro"/>
</dbReference>
<feature type="compositionally biased region" description="Pro residues" evidence="3">
    <location>
        <begin position="140"/>
        <end position="154"/>
    </location>
</feature>
<proteinExistence type="predicted"/>
<dbReference type="InterPro" id="IPR011107">
    <property type="entry name" value="PPI_Ypi1"/>
</dbReference>
<protein>
    <recommendedName>
        <fullName evidence="1">E3 ubiquitin-protein ligase PPP1R11</fullName>
    </recommendedName>
    <alternativeName>
        <fullName evidence="2">Protein phosphatase 1 regulatory subunit 11</fullName>
    </alternativeName>
</protein>
<dbReference type="PANTHER" id="PTHR20835">
    <property type="entry name" value="E3 UBIQUITIN-PROTEIN LIGASE PPP1R11-RELATED"/>
    <property type="match status" value="1"/>
</dbReference>
<evidence type="ECO:0000256" key="1">
    <source>
        <dbReference type="ARBA" id="ARBA00021994"/>
    </source>
</evidence>
<organism evidence="4">
    <name type="scientific">Mesocestoides corti</name>
    <name type="common">Flatworm</name>
    <dbReference type="NCBI Taxonomy" id="53468"/>
    <lineage>
        <taxon>Eukaryota</taxon>
        <taxon>Metazoa</taxon>
        <taxon>Spiralia</taxon>
        <taxon>Lophotrochozoa</taxon>
        <taxon>Platyhelminthes</taxon>
        <taxon>Cestoda</taxon>
        <taxon>Eucestoda</taxon>
        <taxon>Cyclophyllidea</taxon>
        <taxon>Mesocestoididae</taxon>
        <taxon>Mesocestoides</taxon>
    </lineage>
</organism>
<name>A0A5K3F2M8_MESCO</name>
<dbReference type="GO" id="GO:0008157">
    <property type="term" value="F:protein phosphatase 1 binding"/>
    <property type="evidence" value="ECO:0007669"/>
    <property type="project" value="TreeGrafter"/>
</dbReference>
<feature type="compositionally biased region" description="Low complexity" evidence="3">
    <location>
        <begin position="124"/>
        <end position="138"/>
    </location>
</feature>
<feature type="region of interest" description="Disordered" evidence="3">
    <location>
        <begin position="77"/>
        <end position="154"/>
    </location>
</feature>
<evidence type="ECO:0000313" key="4">
    <source>
        <dbReference type="WBParaSite" id="MCU_004432-RA"/>
    </source>
</evidence>
<feature type="region of interest" description="Disordered" evidence="3">
    <location>
        <begin position="1"/>
        <end position="22"/>
    </location>
</feature>
<dbReference type="WBParaSite" id="MCU_004432-RA">
    <property type="protein sequence ID" value="MCU_004432-RA"/>
    <property type="gene ID" value="MCU_004432"/>
</dbReference>
<dbReference type="Pfam" id="PF07491">
    <property type="entry name" value="PPI_Ypi1"/>
    <property type="match status" value="1"/>
</dbReference>
<accession>A0A5K3F2M8</accession>
<dbReference type="PANTHER" id="PTHR20835:SF0">
    <property type="entry name" value="E3 UBIQUITIN-PROTEIN LIGASE PPP1R11"/>
    <property type="match status" value="1"/>
</dbReference>
<feature type="compositionally biased region" description="Basic residues" evidence="3">
    <location>
        <begin position="111"/>
        <end position="123"/>
    </location>
</feature>
<dbReference type="GO" id="GO:0005634">
    <property type="term" value="C:nucleus"/>
    <property type="evidence" value="ECO:0007669"/>
    <property type="project" value="TreeGrafter"/>
</dbReference>
<sequence length="154" mass="16682">MSSQVMTTEASVTTTSQSNTQPALVLRGHAGDGTVADSGPLTFAQGRQHVIHWAPGTVDNEFMGKKKSKCCCIYEKPREWDDPSSSSSSSDSDDDDSGPSKPKKCTEHCRGHTKHCFTKKAAAKQRAAQSTTSQVEQEQPPRPPSPPRQPDQNV</sequence>
<evidence type="ECO:0000256" key="2">
    <source>
        <dbReference type="ARBA" id="ARBA00031039"/>
    </source>
</evidence>
<evidence type="ECO:0000256" key="3">
    <source>
        <dbReference type="SAM" id="MobiDB-lite"/>
    </source>
</evidence>
<reference evidence="4" key="1">
    <citation type="submission" date="2019-11" db="UniProtKB">
        <authorList>
            <consortium name="WormBaseParasite"/>
        </authorList>
    </citation>
    <scope>IDENTIFICATION</scope>
</reference>